<keyword evidence="4" id="KW-0378">Hydrolase</keyword>
<feature type="compositionally biased region" description="Low complexity" evidence="1">
    <location>
        <begin position="38"/>
        <end position="56"/>
    </location>
</feature>
<reference evidence="4 5" key="1">
    <citation type="submission" date="2019-07" db="EMBL/GenBank/DDBJ databases">
        <title>Full genome sequence of Humibacter sp. WJ7-1.</title>
        <authorList>
            <person name="Im W.-T."/>
        </authorList>
    </citation>
    <scope>NUCLEOTIDE SEQUENCE [LARGE SCALE GENOMIC DNA]</scope>
    <source>
        <strain evidence="4 5">WJ7-1</strain>
    </source>
</reference>
<name>A0A5B8MB59_9MICO</name>
<keyword evidence="4" id="KW-0540">Nuclease</keyword>
<feature type="chain" id="PRO_5022834693" evidence="2">
    <location>
        <begin position="24"/>
        <end position="266"/>
    </location>
</feature>
<sequence length="266" mass="27495">MLTAAVLTAAVLAAASILLTACAAQPSAGPIGGDSVDTSTGRSAATTGATATPGGTEAPDVSTTPAQAGTALALLATLPVKGRAPQTGYDRVGDFGEAWMDIDRNHCDTRDDVLARDLVDIVKDGSCKVTSGVLHDPYTGKTIHFVRGVRTSVAVQIDHLVALSDAWQTGAQQLTKQQRETLANDPIELLAVDGPTNEAKGDGDAATWLPPNRGFWCTYAARQVSVKAAYRLWVTPAEHDALNRILNGCPAQPAVSSTLAPTVGLG</sequence>
<feature type="domain" description="GmrSD restriction endonucleases C-terminal" evidence="3">
    <location>
        <begin position="110"/>
        <end position="243"/>
    </location>
</feature>
<evidence type="ECO:0000259" key="3">
    <source>
        <dbReference type="Pfam" id="PF07510"/>
    </source>
</evidence>
<feature type="signal peptide" evidence="2">
    <location>
        <begin position="1"/>
        <end position="23"/>
    </location>
</feature>
<proteinExistence type="predicted"/>
<dbReference type="KEGG" id="huw:FPZ11_13075"/>
<evidence type="ECO:0000256" key="1">
    <source>
        <dbReference type="SAM" id="MobiDB-lite"/>
    </source>
</evidence>
<keyword evidence="2" id="KW-0732">Signal</keyword>
<dbReference type="OrthoDB" id="5196645at2"/>
<feature type="region of interest" description="Disordered" evidence="1">
    <location>
        <begin position="26"/>
        <end position="63"/>
    </location>
</feature>
<keyword evidence="5" id="KW-1185">Reference proteome</keyword>
<evidence type="ECO:0000313" key="5">
    <source>
        <dbReference type="Proteomes" id="UP000320216"/>
    </source>
</evidence>
<dbReference type="EMBL" id="CP042305">
    <property type="protein sequence ID" value="QDZ16880.1"/>
    <property type="molecule type" value="Genomic_DNA"/>
</dbReference>
<organism evidence="4 5">
    <name type="scientific">Humibacter ginsenosidimutans</name>
    <dbReference type="NCBI Taxonomy" id="2599293"/>
    <lineage>
        <taxon>Bacteria</taxon>
        <taxon>Bacillati</taxon>
        <taxon>Actinomycetota</taxon>
        <taxon>Actinomycetes</taxon>
        <taxon>Micrococcales</taxon>
        <taxon>Microbacteriaceae</taxon>
        <taxon>Humibacter</taxon>
    </lineage>
</organism>
<accession>A0A5B8MB59</accession>
<dbReference type="InterPro" id="IPR011089">
    <property type="entry name" value="GmrSD_C"/>
</dbReference>
<evidence type="ECO:0000313" key="4">
    <source>
        <dbReference type="EMBL" id="QDZ16880.1"/>
    </source>
</evidence>
<evidence type="ECO:0000256" key="2">
    <source>
        <dbReference type="SAM" id="SignalP"/>
    </source>
</evidence>
<dbReference type="GO" id="GO:0004519">
    <property type="term" value="F:endonuclease activity"/>
    <property type="evidence" value="ECO:0007669"/>
    <property type="project" value="UniProtKB-KW"/>
</dbReference>
<dbReference type="PANTHER" id="PTHR24094">
    <property type="entry name" value="SECRETED PROTEIN"/>
    <property type="match status" value="1"/>
</dbReference>
<dbReference type="AlphaFoldDB" id="A0A5B8MB59"/>
<dbReference type="PANTHER" id="PTHR24094:SF15">
    <property type="entry name" value="AMP-DEPENDENT SYNTHETASE_LIGASE DOMAIN-CONTAINING PROTEIN-RELATED"/>
    <property type="match status" value="1"/>
</dbReference>
<keyword evidence="4" id="KW-0255">Endonuclease</keyword>
<dbReference type="Proteomes" id="UP000320216">
    <property type="component" value="Chromosome"/>
</dbReference>
<dbReference type="Pfam" id="PF07510">
    <property type="entry name" value="GmrSD_C"/>
    <property type="match status" value="1"/>
</dbReference>
<protein>
    <submittedName>
        <fullName evidence="4">HNH endonuclease</fullName>
    </submittedName>
</protein>
<gene>
    <name evidence="4" type="ORF">FPZ11_13075</name>
</gene>